<sequence>MIFLYIYLFCSMVLVGRQDWKVFANVSKMSTLFLKMFTQAQAQHCKEYMQPVRINTLATLVLLKYIVELFKKKLTTSDEGGSGVNQGVRMLKMVFKSALPAVHLFEAH</sequence>
<evidence type="ECO:0000313" key="1">
    <source>
        <dbReference type="EMBL" id="TGO76018.1"/>
    </source>
</evidence>
<dbReference type="AlphaFoldDB" id="A0A4Z1JQZ2"/>
<keyword evidence="2" id="KW-1185">Reference proteome</keyword>
<evidence type="ECO:0000313" key="2">
    <source>
        <dbReference type="Proteomes" id="UP000297229"/>
    </source>
</evidence>
<proteinExistence type="predicted"/>
<protein>
    <submittedName>
        <fullName evidence="1">Uncharacterized protein</fullName>
    </submittedName>
</protein>
<accession>A0A4Z1JQZ2</accession>
<organism evidence="1 2">
    <name type="scientific">Botrytis elliptica</name>
    <dbReference type="NCBI Taxonomy" id="278938"/>
    <lineage>
        <taxon>Eukaryota</taxon>
        <taxon>Fungi</taxon>
        <taxon>Dikarya</taxon>
        <taxon>Ascomycota</taxon>
        <taxon>Pezizomycotina</taxon>
        <taxon>Leotiomycetes</taxon>
        <taxon>Helotiales</taxon>
        <taxon>Sclerotiniaceae</taxon>
        <taxon>Botrytis</taxon>
    </lineage>
</organism>
<name>A0A4Z1JQZ2_9HELO</name>
<gene>
    <name evidence="1" type="ORF">BELL_0179g00070</name>
</gene>
<dbReference type="Proteomes" id="UP000297229">
    <property type="component" value="Unassembled WGS sequence"/>
</dbReference>
<dbReference type="EMBL" id="PQXM01000178">
    <property type="protein sequence ID" value="TGO76018.1"/>
    <property type="molecule type" value="Genomic_DNA"/>
</dbReference>
<reference evidence="1 2" key="1">
    <citation type="submission" date="2017-12" db="EMBL/GenBank/DDBJ databases">
        <title>Comparative genomics of Botrytis spp.</title>
        <authorList>
            <person name="Valero-Jimenez C.A."/>
            <person name="Tapia P."/>
            <person name="Veloso J."/>
            <person name="Silva-Moreno E."/>
            <person name="Staats M."/>
            <person name="Valdes J.H."/>
            <person name="Van Kan J.A.L."/>
        </authorList>
    </citation>
    <scope>NUCLEOTIDE SEQUENCE [LARGE SCALE GENOMIC DNA]</scope>
    <source>
        <strain evidence="1 2">Be9601</strain>
    </source>
</reference>
<comment type="caution">
    <text evidence="1">The sequence shown here is derived from an EMBL/GenBank/DDBJ whole genome shotgun (WGS) entry which is preliminary data.</text>
</comment>